<evidence type="ECO:0000313" key="4">
    <source>
        <dbReference type="Proteomes" id="UP000271937"/>
    </source>
</evidence>
<gene>
    <name evidence="3" type="ORF">EG849_05400</name>
</gene>
<keyword evidence="4" id="KW-1185">Reference proteome</keyword>
<evidence type="ECO:0000256" key="2">
    <source>
        <dbReference type="SAM" id="Phobius"/>
    </source>
</evidence>
<keyword evidence="2" id="KW-0812">Transmembrane</keyword>
<dbReference type="AlphaFoldDB" id="A0A3P3WCZ5"/>
<keyword evidence="1" id="KW-0175">Coiled coil</keyword>
<evidence type="ECO:0008006" key="5">
    <source>
        <dbReference type="Google" id="ProtNLM"/>
    </source>
</evidence>
<comment type="caution">
    <text evidence="3">The sequence shown here is derived from an EMBL/GenBank/DDBJ whole genome shotgun (WGS) entry which is preliminary data.</text>
</comment>
<organism evidence="3 4">
    <name type="scientific">Flavobacterium macacae</name>
    <dbReference type="NCBI Taxonomy" id="2488993"/>
    <lineage>
        <taxon>Bacteria</taxon>
        <taxon>Pseudomonadati</taxon>
        <taxon>Bacteroidota</taxon>
        <taxon>Flavobacteriia</taxon>
        <taxon>Flavobacteriales</taxon>
        <taxon>Flavobacteriaceae</taxon>
        <taxon>Flavobacterium</taxon>
    </lineage>
</organism>
<feature type="coiled-coil region" evidence="1">
    <location>
        <begin position="35"/>
        <end position="62"/>
    </location>
</feature>
<feature type="transmembrane region" description="Helical" evidence="2">
    <location>
        <begin position="6"/>
        <end position="24"/>
    </location>
</feature>
<dbReference type="RefSeq" id="WP_125012068.1">
    <property type="nucleotide sequence ID" value="NZ_RQVR01000004.1"/>
</dbReference>
<keyword evidence="2" id="KW-0472">Membrane</keyword>
<keyword evidence="2" id="KW-1133">Transmembrane helix</keyword>
<dbReference type="Proteomes" id="UP000271937">
    <property type="component" value="Unassembled WGS sequence"/>
</dbReference>
<sequence>MSNKKVVLGIAAGVAALAVVGLLVTKKKSKKEKFADAAKDAKDNFRSKLQELQRKAKKEFNSALEDNGSIANKAKERANEWIGKTSN</sequence>
<dbReference type="EMBL" id="RQVR01000004">
    <property type="protein sequence ID" value="RRJ93025.1"/>
    <property type="molecule type" value="Genomic_DNA"/>
</dbReference>
<accession>A0A3P3WCZ5</accession>
<evidence type="ECO:0000313" key="3">
    <source>
        <dbReference type="EMBL" id="RRJ93025.1"/>
    </source>
</evidence>
<dbReference type="OrthoDB" id="1377297at2"/>
<protein>
    <recommendedName>
        <fullName evidence="5">YtxH domain-containing protein</fullName>
    </recommendedName>
</protein>
<reference evidence="3 4" key="1">
    <citation type="submission" date="2018-11" db="EMBL/GenBank/DDBJ databases">
        <title>Flavobacterium sp. nov., YIM 102600 draft genome.</title>
        <authorList>
            <person name="Li G."/>
            <person name="Jiang Y."/>
        </authorList>
    </citation>
    <scope>NUCLEOTIDE SEQUENCE [LARGE SCALE GENOMIC DNA]</scope>
    <source>
        <strain evidence="3 4">YIM 102600</strain>
    </source>
</reference>
<evidence type="ECO:0000256" key="1">
    <source>
        <dbReference type="SAM" id="Coils"/>
    </source>
</evidence>
<proteinExistence type="predicted"/>
<name>A0A3P3WCZ5_9FLAO</name>